<protein>
    <submittedName>
        <fullName evidence="2">RING-type domain-containing protein</fullName>
    </submittedName>
</protein>
<evidence type="ECO:0000313" key="2">
    <source>
        <dbReference type="WBParaSite" id="JU765_v2.g5575.t1"/>
    </source>
</evidence>
<dbReference type="WBParaSite" id="JU765_v2.g5575.t1">
    <property type="protein sequence ID" value="JU765_v2.g5575.t1"/>
    <property type="gene ID" value="JU765_v2.g5575"/>
</dbReference>
<evidence type="ECO:0000313" key="1">
    <source>
        <dbReference type="Proteomes" id="UP000887576"/>
    </source>
</evidence>
<proteinExistence type="predicted"/>
<sequence length="288" mass="33832">MWSENFVSSELKDVQSGKICSIKLKFEKFKVVREKRKFYIICEMFDGLNVVCCGSLDLNHENLSLLKQDDEIELKNLLVKFVKSRQNYSQNDLVLMPNSEIYLNDSFGSVKVLSSKKIPESSNSQVFPECMPTYQMNPYFSNDFMPYAAMNPAFFPSKAGPRQGRIVRQCPKCHLQLVKSDGCNKMTCRCGTLQCYLCRAVVKDYIHFCDCGTRNFDQPCPRCYRTCPLNGDDKQFDERWMQQIRWDHNYEEMFCSETKNNEQIVFTFWLLLFVLIFKYFQIGSFDFL</sequence>
<reference evidence="2" key="1">
    <citation type="submission" date="2022-11" db="UniProtKB">
        <authorList>
            <consortium name="WormBaseParasite"/>
        </authorList>
    </citation>
    <scope>IDENTIFICATION</scope>
</reference>
<dbReference type="Proteomes" id="UP000887576">
    <property type="component" value="Unplaced"/>
</dbReference>
<organism evidence="1 2">
    <name type="scientific">Panagrolaimus sp. JU765</name>
    <dbReference type="NCBI Taxonomy" id="591449"/>
    <lineage>
        <taxon>Eukaryota</taxon>
        <taxon>Metazoa</taxon>
        <taxon>Ecdysozoa</taxon>
        <taxon>Nematoda</taxon>
        <taxon>Chromadorea</taxon>
        <taxon>Rhabditida</taxon>
        <taxon>Tylenchina</taxon>
        <taxon>Panagrolaimomorpha</taxon>
        <taxon>Panagrolaimoidea</taxon>
        <taxon>Panagrolaimidae</taxon>
        <taxon>Panagrolaimus</taxon>
    </lineage>
</organism>
<accession>A0AC34RC10</accession>
<name>A0AC34RC10_9BILA</name>